<gene>
    <name evidence="1" type="ORF">EVOR1521_LOCUS7709</name>
</gene>
<evidence type="ECO:0000313" key="2">
    <source>
        <dbReference type="Proteomes" id="UP001178507"/>
    </source>
</evidence>
<dbReference type="Proteomes" id="UP001178507">
    <property type="component" value="Unassembled WGS sequence"/>
</dbReference>
<organism evidence="1 2">
    <name type="scientific">Effrenium voratum</name>
    <dbReference type="NCBI Taxonomy" id="2562239"/>
    <lineage>
        <taxon>Eukaryota</taxon>
        <taxon>Sar</taxon>
        <taxon>Alveolata</taxon>
        <taxon>Dinophyceae</taxon>
        <taxon>Suessiales</taxon>
        <taxon>Symbiodiniaceae</taxon>
        <taxon>Effrenium</taxon>
    </lineage>
</organism>
<evidence type="ECO:0008006" key="3">
    <source>
        <dbReference type="Google" id="ProtNLM"/>
    </source>
</evidence>
<accession>A0AA36MUJ8</accession>
<dbReference type="AlphaFoldDB" id="A0AA36MUJ8"/>
<keyword evidence="2" id="KW-1185">Reference proteome</keyword>
<sequence length="285" mass="30804">MCLWRRPRHRCRPSLPALQPLGLASQASGCRGWPGHWQAQSHLCLSQPRSSGRLLLWAAACVALRLSTREAGSCYTPPASEIEVLSRRGLAIGAAAAASLDVLPARAILGLFEGPKVVPYTMPGVFNISMPPDYVLKKSAPGLLAWQGDRIQPVEVMTAKSKAVDFASLAEALGSNATEVGERMAKVRPAVRVNSTTEATLVEALVDPAGSGLDIYQFEWISDFIHELKLYALVKGEGKNYLCSVNLRTAALLWEDRQELFRSIMASFAPLETQPKREAAAAAPA</sequence>
<evidence type="ECO:0000313" key="1">
    <source>
        <dbReference type="EMBL" id="CAJ1379473.1"/>
    </source>
</evidence>
<proteinExistence type="predicted"/>
<reference evidence="1" key="1">
    <citation type="submission" date="2023-08" db="EMBL/GenBank/DDBJ databases">
        <authorList>
            <person name="Chen Y."/>
            <person name="Shah S."/>
            <person name="Dougan E. K."/>
            <person name="Thang M."/>
            <person name="Chan C."/>
        </authorList>
    </citation>
    <scope>NUCLEOTIDE SEQUENCE</scope>
</reference>
<dbReference type="EMBL" id="CAUJNA010000635">
    <property type="protein sequence ID" value="CAJ1379473.1"/>
    <property type="molecule type" value="Genomic_DNA"/>
</dbReference>
<dbReference type="Gene3D" id="3.40.1000.10">
    <property type="entry name" value="Mog1/PsbP, alpha/beta/alpha sandwich"/>
    <property type="match status" value="1"/>
</dbReference>
<name>A0AA36MUJ8_9DINO</name>
<protein>
    <recommendedName>
        <fullName evidence="3">PsbP C-terminal domain-containing protein</fullName>
    </recommendedName>
</protein>
<comment type="caution">
    <text evidence="1">The sequence shown here is derived from an EMBL/GenBank/DDBJ whole genome shotgun (WGS) entry which is preliminary data.</text>
</comment>